<dbReference type="InterPro" id="IPR029063">
    <property type="entry name" value="SAM-dependent_MTases_sf"/>
</dbReference>
<protein>
    <submittedName>
        <fullName evidence="2">Class I SAM-dependent methyltransferase</fullName>
    </submittedName>
</protein>
<keyword evidence="1" id="KW-0472">Membrane</keyword>
<keyword evidence="1" id="KW-1133">Transmembrane helix</keyword>
<feature type="transmembrane region" description="Helical" evidence="1">
    <location>
        <begin position="186"/>
        <end position="206"/>
    </location>
</feature>
<keyword evidence="2" id="KW-0808">Transferase</keyword>
<dbReference type="Pfam" id="PF13489">
    <property type="entry name" value="Methyltransf_23"/>
    <property type="match status" value="1"/>
</dbReference>
<dbReference type="Gene3D" id="3.40.50.150">
    <property type="entry name" value="Vaccinia Virus protein VP39"/>
    <property type="match status" value="1"/>
</dbReference>
<comment type="caution">
    <text evidence="2">The sequence shown here is derived from an EMBL/GenBank/DDBJ whole genome shotgun (WGS) entry which is preliminary data.</text>
</comment>
<organism evidence="2 3">
    <name type="scientific">Candidatus Sungiibacteriota bacterium</name>
    <dbReference type="NCBI Taxonomy" id="2750080"/>
    <lineage>
        <taxon>Bacteria</taxon>
        <taxon>Candidatus Sungiibacteriota</taxon>
    </lineage>
</organism>
<gene>
    <name evidence="2" type="ORF">HY474_01690</name>
</gene>
<reference evidence="2" key="1">
    <citation type="submission" date="2020-07" db="EMBL/GenBank/DDBJ databases">
        <title>Huge and variable diversity of episymbiotic CPR bacteria and DPANN archaea in groundwater ecosystems.</title>
        <authorList>
            <person name="He C.Y."/>
            <person name="Keren R."/>
            <person name="Whittaker M."/>
            <person name="Farag I.F."/>
            <person name="Doudna J."/>
            <person name="Cate J.H.D."/>
            <person name="Banfield J.F."/>
        </authorList>
    </citation>
    <scope>NUCLEOTIDE SEQUENCE</scope>
    <source>
        <strain evidence="2">NC_groundwater_1226_Ag_S-0.1um_59_124</strain>
    </source>
</reference>
<accession>A0A932YY24</accession>
<sequence length="277" mass="31549">MAKNVETIPFSFGSNFRTLVKHYVDDEHIAEAEKALAEFLLLPHLRGKTFLDIGSGHGFASLAAFRLGAEKILSVDKDPASVECTQELWRLAGSPVSWQMRQGSVLDIEFVKSLGTFDIVHSWGVLHHTGAMWEAIQNAATRVRSGGLLHIAIYNKADVWGIYPDGRFGTSSFWRIEKKIYSSLPLFLQTIIDYVVAGILIVGYLLTLQNPIRKIREHKRYRGMVWFVDIKDWLGGYPYEAATVEEIFRFVKKLGFTLENLKTNNGLMNNEYLFRKF</sequence>
<dbReference type="AlphaFoldDB" id="A0A932YY24"/>
<dbReference type="GO" id="GO:0032259">
    <property type="term" value="P:methylation"/>
    <property type="evidence" value="ECO:0007669"/>
    <property type="project" value="UniProtKB-KW"/>
</dbReference>
<name>A0A932YY24_9BACT</name>
<dbReference type="CDD" id="cd02440">
    <property type="entry name" value="AdoMet_MTases"/>
    <property type="match status" value="1"/>
</dbReference>
<dbReference type="GO" id="GO:0008168">
    <property type="term" value="F:methyltransferase activity"/>
    <property type="evidence" value="ECO:0007669"/>
    <property type="project" value="UniProtKB-KW"/>
</dbReference>
<evidence type="ECO:0000256" key="1">
    <source>
        <dbReference type="SAM" id="Phobius"/>
    </source>
</evidence>
<proteinExistence type="predicted"/>
<keyword evidence="2" id="KW-0489">Methyltransferase</keyword>
<dbReference type="SUPFAM" id="SSF53335">
    <property type="entry name" value="S-adenosyl-L-methionine-dependent methyltransferases"/>
    <property type="match status" value="1"/>
</dbReference>
<dbReference type="Proteomes" id="UP000704960">
    <property type="component" value="Unassembled WGS sequence"/>
</dbReference>
<evidence type="ECO:0000313" key="3">
    <source>
        <dbReference type="Proteomes" id="UP000704960"/>
    </source>
</evidence>
<evidence type="ECO:0000313" key="2">
    <source>
        <dbReference type="EMBL" id="MBI4132323.1"/>
    </source>
</evidence>
<keyword evidence="1" id="KW-0812">Transmembrane</keyword>
<dbReference type="EMBL" id="JACQMJ010000008">
    <property type="protein sequence ID" value="MBI4132323.1"/>
    <property type="molecule type" value="Genomic_DNA"/>
</dbReference>